<keyword evidence="1" id="KW-0472">Membrane</keyword>
<keyword evidence="1" id="KW-0812">Transmembrane</keyword>
<keyword evidence="3" id="KW-1185">Reference proteome</keyword>
<proteinExistence type="predicted"/>
<dbReference type="EMBL" id="JBHUDC010000008">
    <property type="protein sequence ID" value="MFD1515263.1"/>
    <property type="molecule type" value="Genomic_DNA"/>
</dbReference>
<gene>
    <name evidence="2" type="ORF">ACFSBT_18440</name>
</gene>
<organism evidence="2 3">
    <name type="scientific">Halomarina rubra</name>
    <dbReference type="NCBI Taxonomy" id="2071873"/>
    <lineage>
        <taxon>Archaea</taxon>
        <taxon>Methanobacteriati</taxon>
        <taxon>Methanobacteriota</taxon>
        <taxon>Stenosarchaea group</taxon>
        <taxon>Halobacteria</taxon>
        <taxon>Halobacteriales</taxon>
        <taxon>Natronomonadaceae</taxon>
        <taxon>Halomarina</taxon>
    </lineage>
</organism>
<dbReference type="RefSeq" id="WP_250875184.1">
    <property type="nucleotide sequence ID" value="NZ_JALXFV010000008.1"/>
</dbReference>
<feature type="transmembrane region" description="Helical" evidence="1">
    <location>
        <begin position="36"/>
        <end position="55"/>
    </location>
</feature>
<feature type="transmembrane region" description="Helical" evidence="1">
    <location>
        <begin position="7"/>
        <end position="24"/>
    </location>
</feature>
<sequence>MASTRLLGSLAVLSIAVLVVGSLWRLLQLATGDDVAAAGATLAIVVVLTVAGVLAGRRSGGWTANPYW</sequence>
<dbReference type="Proteomes" id="UP001597187">
    <property type="component" value="Unassembled WGS sequence"/>
</dbReference>
<comment type="caution">
    <text evidence="2">The sequence shown here is derived from an EMBL/GenBank/DDBJ whole genome shotgun (WGS) entry which is preliminary data.</text>
</comment>
<protein>
    <submittedName>
        <fullName evidence="2">Uncharacterized protein</fullName>
    </submittedName>
</protein>
<accession>A0ABD6B0A2</accession>
<reference evidence="2 3" key="1">
    <citation type="journal article" date="2019" name="Int. J. Syst. Evol. Microbiol.">
        <title>The Global Catalogue of Microorganisms (GCM) 10K type strain sequencing project: providing services to taxonomists for standard genome sequencing and annotation.</title>
        <authorList>
            <consortium name="The Broad Institute Genomics Platform"/>
            <consortium name="The Broad Institute Genome Sequencing Center for Infectious Disease"/>
            <person name="Wu L."/>
            <person name="Ma J."/>
        </authorList>
    </citation>
    <scope>NUCLEOTIDE SEQUENCE [LARGE SCALE GENOMIC DNA]</scope>
    <source>
        <strain evidence="2 3">CGMCC 1.12563</strain>
    </source>
</reference>
<evidence type="ECO:0000256" key="1">
    <source>
        <dbReference type="SAM" id="Phobius"/>
    </source>
</evidence>
<evidence type="ECO:0000313" key="2">
    <source>
        <dbReference type="EMBL" id="MFD1515263.1"/>
    </source>
</evidence>
<dbReference type="AlphaFoldDB" id="A0ABD6B0A2"/>
<evidence type="ECO:0000313" key="3">
    <source>
        <dbReference type="Proteomes" id="UP001597187"/>
    </source>
</evidence>
<keyword evidence="1" id="KW-1133">Transmembrane helix</keyword>
<name>A0ABD6B0A2_9EURY</name>